<keyword evidence="9 14" id="KW-0862">Zinc</keyword>
<dbReference type="Gene3D" id="2.60.260.20">
    <property type="entry name" value="Urease metallochaperone UreE, N-terminal domain"/>
    <property type="match status" value="2"/>
</dbReference>
<comment type="similarity">
    <text evidence="12">Belongs to the DnaJ family.</text>
</comment>
<evidence type="ECO:0000256" key="5">
    <source>
        <dbReference type="ARBA" id="ARBA00022705"/>
    </source>
</evidence>
<comment type="subcellular location">
    <subcellularLocation>
        <location evidence="2">Cytoplasm</location>
    </subcellularLocation>
</comment>
<dbReference type="GO" id="GO:0006260">
    <property type="term" value="P:DNA replication"/>
    <property type="evidence" value="ECO:0007669"/>
    <property type="project" value="UniProtKB-KW"/>
</dbReference>
<keyword evidence="5" id="KW-0235">DNA replication</keyword>
<dbReference type="Gene3D" id="2.10.230.10">
    <property type="entry name" value="Heat shock protein DnaJ, cysteine-rich domain"/>
    <property type="match status" value="1"/>
</dbReference>
<dbReference type="InterPro" id="IPR008971">
    <property type="entry name" value="HSP40/DnaJ_pept-bd"/>
</dbReference>
<feature type="zinc finger region" description="CR-type" evidence="14">
    <location>
        <begin position="65"/>
        <end position="143"/>
    </location>
</feature>
<keyword evidence="7" id="KW-0677">Repeat</keyword>
<evidence type="ECO:0000256" key="4">
    <source>
        <dbReference type="ARBA" id="ARBA00022490"/>
    </source>
</evidence>
<dbReference type="PANTHER" id="PTHR43096:SF10">
    <property type="entry name" value="CHAPERONE PROTEIN DNAJ A6, CHLOROPLASTIC"/>
    <property type="match status" value="1"/>
</dbReference>
<organism evidence="16">
    <name type="scientific">Thermodesulforhabdus norvegica</name>
    <dbReference type="NCBI Taxonomy" id="39841"/>
    <lineage>
        <taxon>Bacteria</taxon>
        <taxon>Pseudomonadati</taxon>
        <taxon>Thermodesulfobacteriota</taxon>
        <taxon>Syntrophobacteria</taxon>
        <taxon>Syntrophobacterales</taxon>
        <taxon>Thermodesulforhabdaceae</taxon>
        <taxon>Thermodesulforhabdus</taxon>
    </lineage>
</organism>
<name>A0A7C1AY68_9BACT</name>
<dbReference type="EMBL" id="DQZW01000162">
    <property type="protein sequence ID" value="HDL89948.1"/>
    <property type="molecule type" value="Genomic_DNA"/>
</dbReference>
<dbReference type="GO" id="GO:0005524">
    <property type="term" value="F:ATP binding"/>
    <property type="evidence" value="ECO:0007669"/>
    <property type="project" value="InterPro"/>
</dbReference>
<proteinExistence type="inferred from homology"/>
<dbReference type="Proteomes" id="UP000886355">
    <property type="component" value="Unassembled WGS sequence"/>
</dbReference>
<feature type="non-terminal residue" evidence="16">
    <location>
        <position position="1"/>
    </location>
</feature>
<evidence type="ECO:0000256" key="8">
    <source>
        <dbReference type="ARBA" id="ARBA00022771"/>
    </source>
</evidence>
<accession>A0A7C1AY68</accession>
<dbReference type="GO" id="GO:0051082">
    <property type="term" value="F:unfolded protein binding"/>
    <property type="evidence" value="ECO:0007669"/>
    <property type="project" value="InterPro"/>
</dbReference>
<dbReference type="InterPro" id="IPR002939">
    <property type="entry name" value="DnaJ_C"/>
</dbReference>
<dbReference type="SUPFAM" id="SSF57938">
    <property type="entry name" value="DnaJ/Hsp40 cysteine-rich domain"/>
    <property type="match status" value="1"/>
</dbReference>
<evidence type="ECO:0000256" key="2">
    <source>
        <dbReference type="ARBA" id="ARBA00004496"/>
    </source>
</evidence>
<gene>
    <name evidence="16" type="primary">dnaJ</name>
    <name evidence="16" type="ORF">ENG14_03495</name>
</gene>
<dbReference type="InterPro" id="IPR012724">
    <property type="entry name" value="DnaJ"/>
</dbReference>
<dbReference type="CDD" id="cd10719">
    <property type="entry name" value="DnaJ_zf"/>
    <property type="match status" value="1"/>
</dbReference>
<dbReference type="InterPro" id="IPR036410">
    <property type="entry name" value="HSP_DnaJ_Cys-rich_dom_sf"/>
</dbReference>
<sequence>GGLKSSGYQGFRSYQDIFSTFSDIFEEFFGFGFGGRGRTSSQPSSEPGNDLLYRLTISFEEAVLGAEKEIEIDTFVSCPSCNGSGASPGSHEVVCPICNGHGQVFQTHGFFRIGTTCSNCKGRGRVLQSPCSTCGGSGRVEKTKRVKVRIPPGVDTGTRLRLRGEGECGYRGGPPGDLYVQIHVEPHEIFERDRNDLFIRVPVHFVEAILGAEIEIPTLEGTEKLRLEPGTQPGTVIRLRGKGVPSLRTGARGDLVVEIDVKLPKKISSRQKELLKEFLELERQQGRKKPRWAWWKRNDGEKSEDENRRVFAFEK</sequence>
<dbReference type="InterPro" id="IPR001305">
    <property type="entry name" value="HSP_DnaJ_Cys-rich_dom"/>
</dbReference>
<evidence type="ECO:0000256" key="7">
    <source>
        <dbReference type="ARBA" id="ARBA00022737"/>
    </source>
</evidence>
<evidence type="ECO:0000256" key="3">
    <source>
        <dbReference type="ARBA" id="ARBA00011738"/>
    </source>
</evidence>
<comment type="cofactor">
    <cofactor evidence="1">
        <name>Zn(2+)</name>
        <dbReference type="ChEBI" id="CHEBI:29105"/>
    </cofactor>
</comment>
<evidence type="ECO:0000256" key="12">
    <source>
        <dbReference type="ARBA" id="ARBA00061004"/>
    </source>
</evidence>
<dbReference type="Pfam" id="PF00684">
    <property type="entry name" value="DnaJ_CXXCXGXG"/>
    <property type="match status" value="1"/>
</dbReference>
<keyword evidence="10" id="KW-0346">Stress response</keyword>
<reference evidence="16" key="1">
    <citation type="journal article" date="2020" name="mSystems">
        <title>Genome- and Community-Level Interaction Insights into Carbon Utilization and Element Cycling Functions of Hydrothermarchaeota in Hydrothermal Sediment.</title>
        <authorList>
            <person name="Zhou Z."/>
            <person name="Liu Y."/>
            <person name="Xu W."/>
            <person name="Pan J."/>
            <person name="Luo Z.H."/>
            <person name="Li M."/>
        </authorList>
    </citation>
    <scope>NUCLEOTIDE SEQUENCE [LARGE SCALE GENOMIC DNA]</scope>
    <source>
        <strain evidence="16">HyVt-19</strain>
    </source>
</reference>
<evidence type="ECO:0000313" key="16">
    <source>
        <dbReference type="EMBL" id="HDL89948.1"/>
    </source>
</evidence>
<dbReference type="Pfam" id="PF01556">
    <property type="entry name" value="DnaJ_C"/>
    <property type="match status" value="1"/>
</dbReference>
<keyword evidence="8 14" id="KW-0863">Zinc-finger</keyword>
<evidence type="ECO:0000256" key="13">
    <source>
        <dbReference type="ARBA" id="ARBA00067609"/>
    </source>
</evidence>
<dbReference type="FunFam" id="2.60.260.20:FF:000004">
    <property type="entry name" value="Molecular chaperone DnaJ"/>
    <property type="match status" value="1"/>
</dbReference>
<dbReference type="GO" id="GO:0042026">
    <property type="term" value="P:protein refolding"/>
    <property type="evidence" value="ECO:0007669"/>
    <property type="project" value="TreeGrafter"/>
</dbReference>
<dbReference type="HAMAP" id="MF_01152">
    <property type="entry name" value="DnaJ"/>
    <property type="match status" value="1"/>
</dbReference>
<dbReference type="CDD" id="cd10747">
    <property type="entry name" value="DnaJ_C"/>
    <property type="match status" value="1"/>
</dbReference>
<keyword evidence="11" id="KW-0143">Chaperone</keyword>
<evidence type="ECO:0000256" key="1">
    <source>
        <dbReference type="ARBA" id="ARBA00001947"/>
    </source>
</evidence>
<dbReference type="NCBIfam" id="NF008035">
    <property type="entry name" value="PRK10767.1"/>
    <property type="match status" value="1"/>
</dbReference>
<evidence type="ECO:0000256" key="6">
    <source>
        <dbReference type="ARBA" id="ARBA00022723"/>
    </source>
</evidence>
<dbReference type="GO" id="GO:0008270">
    <property type="term" value="F:zinc ion binding"/>
    <property type="evidence" value="ECO:0007669"/>
    <property type="project" value="UniProtKB-KW"/>
</dbReference>
<dbReference type="AlphaFoldDB" id="A0A7C1AY68"/>
<comment type="caution">
    <text evidence="16">The sequence shown here is derived from an EMBL/GenBank/DDBJ whole genome shotgun (WGS) entry which is preliminary data.</text>
</comment>
<feature type="domain" description="CR-type" evidence="15">
    <location>
        <begin position="65"/>
        <end position="143"/>
    </location>
</feature>
<protein>
    <recommendedName>
        <fullName evidence="13">Chaperone protein DnaJ</fullName>
    </recommendedName>
</protein>
<evidence type="ECO:0000256" key="9">
    <source>
        <dbReference type="ARBA" id="ARBA00022833"/>
    </source>
</evidence>
<dbReference type="FunFam" id="2.10.230.10:FF:000002">
    <property type="entry name" value="Molecular chaperone DnaJ"/>
    <property type="match status" value="1"/>
</dbReference>
<evidence type="ECO:0000256" key="14">
    <source>
        <dbReference type="PROSITE-ProRule" id="PRU00546"/>
    </source>
</evidence>
<dbReference type="SUPFAM" id="SSF49493">
    <property type="entry name" value="HSP40/DnaJ peptide-binding domain"/>
    <property type="match status" value="2"/>
</dbReference>
<dbReference type="PANTHER" id="PTHR43096">
    <property type="entry name" value="DNAJ HOMOLOG 1, MITOCHONDRIAL-RELATED"/>
    <property type="match status" value="1"/>
</dbReference>
<dbReference type="PROSITE" id="PS51188">
    <property type="entry name" value="ZF_CR"/>
    <property type="match status" value="1"/>
</dbReference>
<dbReference type="GO" id="GO:0031072">
    <property type="term" value="F:heat shock protein binding"/>
    <property type="evidence" value="ECO:0007669"/>
    <property type="project" value="InterPro"/>
</dbReference>
<comment type="subunit">
    <text evidence="3">Homodimer.</text>
</comment>
<keyword evidence="6 14" id="KW-0479">Metal-binding</keyword>
<evidence type="ECO:0000256" key="10">
    <source>
        <dbReference type="ARBA" id="ARBA00023016"/>
    </source>
</evidence>
<evidence type="ECO:0000256" key="11">
    <source>
        <dbReference type="ARBA" id="ARBA00023186"/>
    </source>
</evidence>
<evidence type="ECO:0000259" key="15">
    <source>
        <dbReference type="PROSITE" id="PS51188"/>
    </source>
</evidence>
<dbReference type="GO" id="GO:0005737">
    <property type="term" value="C:cytoplasm"/>
    <property type="evidence" value="ECO:0007669"/>
    <property type="project" value="UniProtKB-SubCell"/>
</dbReference>
<keyword evidence="4" id="KW-0963">Cytoplasm</keyword>
<dbReference type="GO" id="GO:0009408">
    <property type="term" value="P:response to heat"/>
    <property type="evidence" value="ECO:0007669"/>
    <property type="project" value="InterPro"/>
</dbReference>